<reference evidence="1 2" key="1">
    <citation type="journal article" date="2019" name="Genome Biol. Evol.">
        <title>Insights into the evolution of the New World diploid cottons (Gossypium, subgenus Houzingenia) based on genome sequencing.</title>
        <authorList>
            <person name="Grover C.E."/>
            <person name="Arick M.A. 2nd"/>
            <person name="Thrash A."/>
            <person name="Conover J.L."/>
            <person name="Sanders W.S."/>
            <person name="Peterson D.G."/>
            <person name="Frelichowski J.E."/>
            <person name="Scheffler J.A."/>
            <person name="Scheffler B.E."/>
            <person name="Wendel J.F."/>
        </authorList>
    </citation>
    <scope>NUCLEOTIDE SEQUENCE [LARGE SCALE GENOMIC DNA]</scope>
    <source>
        <strain evidence="1">157</strain>
        <tissue evidence="1">Leaf</tissue>
    </source>
</reference>
<keyword evidence="2" id="KW-1185">Reference proteome</keyword>
<evidence type="ECO:0000313" key="1">
    <source>
        <dbReference type="EMBL" id="MBA0554671.1"/>
    </source>
</evidence>
<feature type="non-terminal residue" evidence="1">
    <location>
        <position position="1"/>
    </location>
</feature>
<protein>
    <submittedName>
        <fullName evidence="1">Uncharacterized protein</fullName>
    </submittedName>
</protein>
<accession>A0A7J8LQE0</accession>
<organism evidence="1 2">
    <name type="scientific">Gossypium lobatum</name>
    <dbReference type="NCBI Taxonomy" id="34289"/>
    <lineage>
        <taxon>Eukaryota</taxon>
        <taxon>Viridiplantae</taxon>
        <taxon>Streptophyta</taxon>
        <taxon>Embryophyta</taxon>
        <taxon>Tracheophyta</taxon>
        <taxon>Spermatophyta</taxon>
        <taxon>Magnoliopsida</taxon>
        <taxon>eudicotyledons</taxon>
        <taxon>Gunneridae</taxon>
        <taxon>Pentapetalae</taxon>
        <taxon>rosids</taxon>
        <taxon>malvids</taxon>
        <taxon>Malvales</taxon>
        <taxon>Malvaceae</taxon>
        <taxon>Malvoideae</taxon>
        <taxon>Gossypium</taxon>
    </lineage>
</organism>
<gene>
    <name evidence="1" type="ORF">Golob_013764</name>
</gene>
<evidence type="ECO:0000313" key="2">
    <source>
        <dbReference type="Proteomes" id="UP000593572"/>
    </source>
</evidence>
<dbReference type="Proteomes" id="UP000593572">
    <property type="component" value="Unassembled WGS sequence"/>
</dbReference>
<comment type="caution">
    <text evidence="1">The sequence shown here is derived from an EMBL/GenBank/DDBJ whole genome shotgun (WGS) entry which is preliminary data.</text>
</comment>
<dbReference type="EMBL" id="JABEZX010000004">
    <property type="protein sequence ID" value="MBA0554671.1"/>
    <property type="molecule type" value="Genomic_DNA"/>
</dbReference>
<dbReference type="AlphaFoldDB" id="A0A7J8LQE0"/>
<proteinExistence type="predicted"/>
<sequence>DLGSTSDWVCSVLGSFGHHSHHWNWY</sequence>
<name>A0A7J8LQE0_9ROSI</name>